<dbReference type="Proteomes" id="UP000192257">
    <property type="component" value="Unassembled WGS sequence"/>
</dbReference>
<feature type="region of interest" description="Disordered" evidence="1">
    <location>
        <begin position="1"/>
        <end position="73"/>
    </location>
</feature>
<dbReference type="GeneID" id="39989580"/>
<dbReference type="RefSeq" id="XP_028878984.1">
    <property type="nucleotide sequence ID" value="XM_029029800.1"/>
</dbReference>
<evidence type="ECO:0000256" key="1">
    <source>
        <dbReference type="SAM" id="MobiDB-lite"/>
    </source>
</evidence>
<proteinExistence type="predicted"/>
<comment type="caution">
    <text evidence="2">The sequence shown here is derived from an EMBL/GenBank/DDBJ whole genome shotgun (WGS) entry which is preliminary data.</text>
</comment>
<protein>
    <submittedName>
        <fullName evidence="2">Uncharacterized protein</fullName>
    </submittedName>
</protein>
<evidence type="ECO:0000313" key="3">
    <source>
        <dbReference type="Proteomes" id="UP000192257"/>
    </source>
</evidence>
<accession>A0A1X0NK73</accession>
<dbReference type="EMBL" id="NBCO01000040">
    <property type="protein sequence ID" value="ORC84918.1"/>
    <property type="molecule type" value="Genomic_DNA"/>
</dbReference>
<dbReference type="AlphaFoldDB" id="A0A1X0NK73"/>
<name>A0A1X0NK73_9TRYP</name>
<organism evidence="2 3">
    <name type="scientific">Trypanosoma theileri</name>
    <dbReference type="NCBI Taxonomy" id="67003"/>
    <lineage>
        <taxon>Eukaryota</taxon>
        <taxon>Discoba</taxon>
        <taxon>Euglenozoa</taxon>
        <taxon>Kinetoplastea</taxon>
        <taxon>Metakinetoplastina</taxon>
        <taxon>Trypanosomatida</taxon>
        <taxon>Trypanosomatidae</taxon>
        <taxon>Trypanosoma</taxon>
    </lineage>
</organism>
<reference evidence="2 3" key="1">
    <citation type="submission" date="2017-03" db="EMBL/GenBank/DDBJ databases">
        <title>An alternative strategy for trypanosome survival in the mammalian bloodstream revealed through genome and transcriptome analysis of the ubiquitous bovine parasite Trypanosoma (Megatrypanum) theileri.</title>
        <authorList>
            <person name="Kelly S."/>
            <person name="Ivens A."/>
            <person name="Mott A."/>
            <person name="O'Neill E."/>
            <person name="Emms D."/>
            <person name="Macleod O."/>
            <person name="Voorheis P."/>
            <person name="Matthews J."/>
            <person name="Matthews K."/>
            <person name="Carrington M."/>
        </authorList>
    </citation>
    <scope>NUCLEOTIDE SEQUENCE [LARGE SCALE GENOMIC DNA]</scope>
    <source>
        <strain evidence="2">Edinburgh</strain>
    </source>
</reference>
<sequence>MGGRTSFFAKERRGARWRRRTPRHQYPQHPQETPPKEYRRERRRDPTSPPPTQRPGARTFEESGGASRCGDETLSETKSVWAWVGAVSPRDGDPAPSRLAACVVHAAFSPTGPTPKNHPNGTGTVVIDGAHVRMSSAFGVF</sequence>
<evidence type="ECO:0000313" key="2">
    <source>
        <dbReference type="EMBL" id="ORC84918.1"/>
    </source>
</evidence>
<feature type="compositionally biased region" description="Basic and acidic residues" evidence="1">
    <location>
        <begin position="34"/>
        <end position="46"/>
    </location>
</feature>
<gene>
    <name evidence="2" type="ORF">TM35_000401850</name>
</gene>
<dbReference type="VEuPathDB" id="TriTrypDB:TM35_000401850"/>
<keyword evidence="3" id="KW-1185">Reference proteome</keyword>